<dbReference type="Pfam" id="PF11006">
    <property type="entry name" value="DUF2845"/>
    <property type="match status" value="1"/>
</dbReference>
<keyword evidence="2" id="KW-0732">Signal</keyword>
<feature type="region of interest" description="Disordered" evidence="1">
    <location>
        <begin position="54"/>
        <end position="79"/>
    </location>
</feature>
<feature type="compositionally biased region" description="Basic residues" evidence="1">
    <location>
        <begin position="54"/>
        <end position="70"/>
    </location>
</feature>
<feature type="chain" id="PRO_5045375426" evidence="2">
    <location>
        <begin position="24"/>
        <end position="108"/>
    </location>
</feature>
<protein>
    <submittedName>
        <fullName evidence="3">DUF2845 domain-containing protein</fullName>
    </submittedName>
</protein>
<dbReference type="InterPro" id="IPR021268">
    <property type="entry name" value="DUF2845"/>
</dbReference>
<feature type="signal peptide" evidence="2">
    <location>
        <begin position="1"/>
        <end position="23"/>
    </location>
</feature>
<evidence type="ECO:0000256" key="1">
    <source>
        <dbReference type="SAM" id="MobiDB-lite"/>
    </source>
</evidence>
<dbReference type="RefSeq" id="WP_367854128.1">
    <property type="nucleotide sequence ID" value="NZ_JBFOHK010000002.1"/>
</dbReference>
<dbReference type="Proteomes" id="UP001556220">
    <property type="component" value="Unassembled WGS sequence"/>
</dbReference>
<comment type="caution">
    <text evidence="3">The sequence shown here is derived from an EMBL/GenBank/DDBJ whole genome shotgun (WGS) entry which is preliminary data.</text>
</comment>
<evidence type="ECO:0000256" key="2">
    <source>
        <dbReference type="SAM" id="SignalP"/>
    </source>
</evidence>
<keyword evidence="4" id="KW-1185">Reference proteome</keyword>
<accession>A0ABV3QDZ6</accession>
<gene>
    <name evidence="3" type="ORF">ABQJ54_09900</name>
</gene>
<organism evidence="3 4">
    <name type="scientific">Rhodanobacter lycopersici</name>
    <dbReference type="NCBI Taxonomy" id="3162487"/>
    <lineage>
        <taxon>Bacteria</taxon>
        <taxon>Pseudomonadati</taxon>
        <taxon>Pseudomonadota</taxon>
        <taxon>Gammaproteobacteria</taxon>
        <taxon>Lysobacterales</taxon>
        <taxon>Rhodanobacteraceae</taxon>
        <taxon>Rhodanobacter</taxon>
    </lineage>
</organism>
<evidence type="ECO:0000313" key="3">
    <source>
        <dbReference type="EMBL" id="MEW9572068.1"/>
    </source>
</evidence>
<reference evidence="3 4" key="1">
    <citation type="submission" date="2024-06" db="EMBL/GenBank/DDBJ databases">
        <authorList>
            <person name="Woo H."/>
        </authorList>
    </citation>
    <scope>NUCLEOTIDE SEQUENCE [LARGE SCALE GENOMIC DNA]</scope>
    <source>
        <strain evidence="3 4">Si-c</strain>
    </source>
</reference>
<name>A0ABV3QDZ6_9GAMM</name>
<proteinExistence type="predicted"/>
<sequence>MHRRLLAGLLACLLFAVAAGASASDSLRVGSRVLVVGDSAATVTALLGKPVHKSRRNAARGGGHRGKRARAAQGDKARGEQWQYRRDGRVIVVTLVDGRVSDIDERSR</sequence>
<dbReference type="EMBL" id="JBFOHK010000002">
    <property type="protein sequence ID" value="MEW9572068.1"/>
    <property type="molecule type" value="Genomic_DNA"/>
</dbReference>
<evidence type="ECO:0000313" key="4">
    <source>
        <dbReference type="Proteomes" id="UP001556220"/>
    </source>
</evidence>